<name>A0A117RLL5_9ACTN</name>
<keyword evidence="4" id="KW-1185">Reference proteome</keyword>
<sequence>MSQLEGHLPSADWVAQDLEQMLRECDALIESHEEQLRRLRESIAGLEAELEHARGNRDEASRVLEALRAAVREGQQLRATRTQSPSPHLRVVPDSGSPSLPPADFETGTPEATQLPPGNPVVLIGGARSVIIMKVISTDGQREWSARAVTEALGEPADAVRRNRCVLDNLCKRGVLAKSERPNREGNGKSVFYRLAAPWQAA</sequence>
<feature type="coiled-coil region" evidence="1">
    <location>
        <begin position="15"/>
        <end position="70"/>
    </location>
</feature>
<evidence type="ECO:0000313" key="4">
    <source>
        <dbReference type="Proteomes" id="UP000053429"/>
    </source>
</evidence>
<evidence type="ECO:0000313" key="3">
    <source>
        <dbReference type="EMBL" id="KUN97530.1"/>
    </source>
</evidence>
<accession>A0A117RLL5</accession>
<feature type="region of interest" description="Disordered" evidence="2">
    <location>
        <begin position="75"/>
        <end position="118"/>
    </location>
</feature>
<dbReference type="EMBL" id="LMWY01000041">
    <property type="protein sequence ID" value="KUN97530.1"/>
    <property type="molecule type" value="Genomic_DNA"/>
</dbReference>
<dbReference type="AlphaFoldDB" id="A0A117RLL5"/>
<evidence type="ECO:0000256" key="1">
    <source>
        <dbReference type="SAM" id="Coils"/>
    </source>
</evidence>
<protein>
    <submittedName>
        <fullName evidence="3">Uncharacterized protein</fullName>
    </submittedName>
</protein>
<feature type="compositionally biased region" description="Polar residues" evidence="2">
    <location>
        <begin position="77"/>
        <end position="86"/>
    </location>
</feature>
<gene>
    <name evidence="3" type="ORF">AQJ67_29325</name>
</gene>
<proteinExistence type="predicted"/>
<evidence type="ECO:0000256" key="2">
    <source>
        <dbReference type="SAM" id="MobiDB-lite"/>
    </source>
</evidence>
<dbReference type="RefSeq" id="WP_062722314.1">
    <property type="nucleotide sequence ID" value="NZ_KQ948933.1"/>
</dbReference>
<dbReference type="OrthoDB" id="4146354at2"/>
<keyword evidence="1" id="KW-0175">Coiled coil</keyword>
<reference evidence="3 4" key="1">
    <citation type="submission" date="2015-10" db="EMBL/GenBank/DDBJ databases">
        <title>Draft genome sequence of Streptomyces caeruleatus NRRL B-24802, type strain for the species Streptomyces caeruleatus.</title>
        <authorList>
            <person name="Ruckert C."/>
            <person name="Winkler A."/>
            <person name="Kalinowski J."/>
            <person name="Kampfer P."/>
            <person name="Glaeser S."/>
        </authorList>
    </citation>
    <scope>NUCLEOTIDE SEQUENCE [LARGE SCALE GENOMIC DNA]</scope>
    <source>
        <strain evidence="3 4">NRRL B-24802</strain>
    </source>
</reference>
<comment type="caution">
    <text evidence="3">The sequence shown here is derived from an EMBL/GenBank/DDBJ whole genome shotgun (WGS) entry which is preliminary data.</text>
</comment>
<organism evidence="3 4">
    <name type="scientific">Streptomyces caeruleatus</name>
    <dbReference type="NCBI Taxonomy" id="661399"/>
    <lineage>
        <taxon>Bacteria</taxon>
        <taxon>Bacillati</taxon>
        <taxon>Actinomycetota</taxon>
        <taxon>Actinomycetes</taxon>
        <taxon>Kitasatosporales</taxon>
        <taxon>Streptomycetaceae</taxon>
        <taxon>Streptomyces</taxon>
    </lineage>
</organism>
<dbReference type="Proteomes" id="UP000053429">
    <property type="component" value="Unassembled WGS sequence"/>
</dbReference>